<gene>
    <name evidence="1" type="ORF">BWGO95_05454</name>
</gene>
<accession>A0A1G4EVN1</accession>
<proteinExistence type="predicted"/>
<evidence type="ECO:0000313" key="1">
    <source>
        <dbReference type="EMBL" id="SCB71227.1"/>
    </source>
</evidence>
<dbReference type="EMBL" id="FMAK01000061">
    <property type="protein sequence ID" value="SCB71227.1"/>
    <property type="molecule type" value="Genomic_DNA"/>
</dbReference>
<dbReference type="Proteomes" id="UP000195696">
    <property type="component" value="Unassembled WGS sequence"/>
</dbReference>
<organism evidence="1 2">
    <name type="scientific">Bacillus mycoides</name>
    <dbReference type="NCBI Taxonomy" id="1405"/>
    <lineage>
        <taxon>Bacteria</taxon>
        <taxon>Bacillati</taxon>
        <taxon>Bacillota</taxon>
        <taxon>Bacilli</taxon>
        <taxon>Bacillales</taxon>
        <taxon>Bacillaceae</taxon>
        <taxon>Bacillus</taxon>
        <taxon>Bacillus cereus group</taxon>
    </lineage>
</organism>
<name>A0A1G4EVN1_BACMY</name>
<evidence type="ECO:0000313" key="2">
    <source>
        <dbReference type="Proteomes" id="UP000195696"/>
    </source>
</evidence>
<reference evidence="1 2" key="1">
    <citation type="submission" date="2016-08" db="EMBL/GenBank/DDBJ databases">
        <authorList>
            <person name="Seilhamer J.J."/>
        </authorList>
    </citation>
    <scope>NUCLEOTIDE SEQUENCE [LARGE SCALE GENOMIC DNA]</scope>
    <source>
        <strain evidence="1 2">SDA_GO95</strain>
    </source>
</reference>
<dbReference type="AlphaFoldDB" id="A0A1G4EVN1"/>
<protein>
    <submittedName>
        <fullName evidence="1">Uncharacterized protein</fullName>
    </submittedName>
</protein>
<sequence>MGNGFFRAEAIDSSKTRITSALELKAHGKGAFIFNGSMKIFVPKMTKRLTEAIANNLAGNYH</sequence>